<evidence type="ECO:0000256" key="2">
    <source>
        <dbReference type="ARBA" id="ARBA00009477"/>
    </source>
</evidence>
<dbReference type="SUPFAM" id="SSF111369">
    <property type="entry name" value="HlyD-like secretion proteins"/>
    <property type="match status" value="1"/>
</dbReference>
<protein>
    <submittedName>
        <fullName evidence="7">Efflux RND transporter periplasmic adaptor subunit</fullName>
    </submittedName>
</protein>
<feature type="region of interest" description="Disordered" evidence="4">
    <location>
        <begin position="132"/>
        <end position="160"/>
    </location>
</feature>
<dbReference type="NCBIfam" id="TIGR01730">
    <property type="entry name" value="RND_mfp"/>
    <property type="match status" value="1"/>
</dbReference>
<evidence type="ECO:0000256" key="4">
    <source>
        <dbReference type="SAM" id="MobiDB-lite"/>
    </source>
</evidence>
<dbReference type="Proteomes" id="UP000234882">
    <property type="component" value="Chromosome"/>
</dbReference>
<reference evidence="8" key="1">
    <citation type="submission" date="2017-12" db="EMBL/GenBank/DDBJ databases">
        <title>Genomic analysis of Paracoccus sp. CBA4604.</title>
        <authorList>
            <person name="Roh S.W."/>
            <person name="Kim J.Y."/>
            <person name="Kim J.S."/>
        </authorList>
    </citation>
    <scope>NUCLEOTIDE SEQUENCE [LARGE SCALE GENOMIC DNA]</scope>
    <source>
        <strain evidence="8">CBA4604</strain>
    </source>
</reference>
<dbReference type="InterPro" id="IPR006143">
    <property type="entry name" value="RND_pump_MFP"/>
</dbReference>
<dbReference type="Gene3D" id="1.10.287.470">
    <property type="entry name" value="Helix hairpin bin"/>
    <property type="match status" value="1"/>
</dbReference>
<evidence type="ECO:0000259" key="5">
    <source>
        <dbReference type="Pfam" id="PF25917"/>
    </source>
</evidence>
<dbReference type="InterPro" id="IPR058625">
    <property type="entry name" value="MdtA-like_BSH"/>
</dbReference>
<dbReference type="OrthoDB" id="9813967at2"/>
<dbReference type="Pfam" id="PF25967">
    <property type="entry name" value="RND-MFP_C"/>
    <property type="match status" value="1"/>
</dbReference>
<dbReference type="InterPro" id="IPR058627">
    <property type="entry name" value="MdtA-like_C"/>
</dbReference>
<keyword evidence="3" id="KW-0813">Transport</keyword>
<dbReference type="Gene3D" id="2.40.50.100">
    <property type="match status" value="1"/>
</dbReference>
<feature type="compositionally biased region" description="Basic and acidic residues" evidence="4">
    <location>
        <begin position="144"/>
        <end position="160"/>
    </location>
</feature>
<evidence type="ECO:0000256" key="3">
    <source>
        <dbReference type="ARBA" id="ARBA00022448"/>
    </source>
</evidence>
<name>A0A2K9MJL7_9RHOB</name>
<comment type="similarity">
    <text evidence="2">Belongs to the membrane fusion protein (MFP) (TC 8.A.1) family.</text>
</comment>
<dbReference type="GO" id="GO:0015562">
    <property type="term" value="F:efflux transmembrane transporter activity"/>
    <property type="evidence" value="ECO:0007669"/>
    <property type="project" value="TreeGrafter"/>
</dbReference>
<feature type="domain" description="Multidrug resistance protein MdtA-like C-terminal permuted SH3" evidence="6">
    <location>
        <begin position="280"/>
        <end position="333"/>
    </location>
</feature>
<sequence length="352" mass="36907">MKRGAIAAVAVGLGLAGVLPALADEPLRVEFITVAPRATEIDIELTGTLEALDSVELGFRQGGRIIEVNVNEGDRFAEGDVLARIDPLQLEQALNAATAALSAARAAEDQARQAAERAEALLERGVGTRAARDEARQQLSAAETQREQAESVLDQARRSVSDTELRAPFTGVVTDRRGEPGQVVGPAQTVLSLASASGIEAVFMAADMQALHGAMGKEVALSTIEVDAPPMRGHVTEISPMIDPVTGSVRLRALVNDAPRDTSLLGAAVRGRVTLSTGEAVEIPWTALSSGGGSPAVWVVEDGRVHLRPVRIERFDDENLLLSEGVSAGEIVVGLGSQKLFEGRDVIPVGGE</sequence>
<organism evidence="7 8">
    <name type="scientific">Paracoccus jeotgali</name>
    <dbReference type="NCBI Taxonomy" id="2065379"/>
    <lineage>
        <taxon>Bacteria</taxon>
        <taxon>Pseudomonadati</taxon>
        <taxon>Pseudomonadota</taxon>
        <taxon>Alphaproteobacteria</taxon>
        <taxon>Rhodobacterales</taxon>
        <taxon>Paracoccaceae</taxon>
        <taxon>Paracoccus</taxon>
    </lineage>
</organism>
<evidence type="ECO:0000259" key="6">
    <source>
        <dbReference type="Pfam" id="PF25967"/>
    </source>
</evidence>
<dbReference type="Pfam" id="PF25917">
    <property type="entry name" value="BSH_RND"/>
    <property type="match status" value="1"/>
</dbReference>
<proteinExistence type="inferred from homology"/>
<comment type="subcellular location">
    <subcellularLocation>
        <location evidence="1">Cell envelope</location>
    </subcellularLocation>
</comment>
<dbReference type="PANTHER" id="PTHR30469">
    <property type="entry name" value="MULTIDRUG RESISTANCE PROTEIN MDTA"/>
    <property type="match status" value="1"/>
</dbReference>
<evidence type="ECO:0000256" key="1">
    <source>
        <dbReference type="ARBA" id="ARBA00004196"/>
    </source>
</evidence>
<dbReference type="GO" id="GO:1990281">
    <property type="term" value="C:efflux pump complex"/>
    <property type="evidence" value="ECO:0007669"/>
    <property type="project" value="TreeGrafter"/>
</dbReference>
<evidence type="ECO:0000313" key="8">
    <source>
        <dbReference type="Proteomes" id="UP000234882"/>
    </source>
</evidence>
<accession>A0A2K9MJL7</accession>
<keyword evidence="8" id="KW-1185">Reference proteome</keyword>
<feature type="domain" description="Multidrug resistance protein MdtA-like barrel-sandwich hybrid" evidence="5">
    <location>
        <begin position="55"/>
        <end position="189"/>
    </location>
</feature>
<dbReference type="PANTHER" id="PTHR30469:SF38">
    <property type="entry name" value="HLYD FAMILY SECRETION PROTEIN"/>
    <property type="match status" value="1"/>
</dbReference>
<gene>
    <name evidence="7" type="ORF">CYR75_11175</name>
</gene>
<evidence type="ECO:0000313" key="7">
    <source>
        <dbReference type="EMBL" id="AUM75672.1"/>
    </source>
</evidence>
<dbReference type="EMBL" id="CP025583">
    <property type="protein sequence ID" value="AUM75672.1"/>
    <property type="molecule type" value="Genomic_DNA"/>
</dbReference>
<dbReference type="KEGG" id="paru:CYR75_11175"/>
<dbReference type="AlphaFoldDB" id="A0A2K9MJL7"/>
<dbReference type="Gene3D" id="2.40.30.170">
    <property type="match status" value="1"/>
</dbReference>
<dbReference type="Gene3D" id="2.40.420.20">
    <property type="match status" value="1"/>
</dbReference>